<evidence type="ECO:0000313" key="8">
    <source>
        <dbReference type="RefSeq" id="XP_022939877.1"/>
    </source>
</evidence>
<accession>A0A6J1FI18</accession>
<dbReference type="InterPro" id="IPR044799">
    <property type="entry name" value="SOG1-like"/>
</dbReference>
<dbReference type="Proteomes" id="UP000504609">
    <property type="component" value="Unplaced"/>
</dbReference>
<evidence type="ECO:0000259" key="6">
    <source>
        <dbReference type="PROSITE" id="PS51005"/>
    </source>
</evidence>
<dbReference type="SUPFAM" id="SSF101941">
    <property type="entry name" value="NAC domain"/>
    <property type="match status" value="1"/>
</dbReference>
<keyword evidence="2" id="KW-0238">DNA-binding</keyword>
<reference evidence="8" key="1">
    <citation type="submission" date="2025-08" db="UniProtKB">
        <authorList>
            <consortium name="RefSeq"/>
        </authorList>
    </citation>
    <scope>IDENTIFICATION</scope>
    <source>
        <tissue evidence="8">Young leaves</tissue>
    </source>
</reference>
<gene>
    <name evidence="8" type="primary">LOC111445610</name>
</gene>
<dbReference type="RefSeq" id="XP_022939877.1">
    <property type="nucleotide sequence ID" value="XM_023084109.1"/>
</dbReference>
<dbReference type="Pfam" id="PF02365">
    <property type="entry name" value="NAM"/>
    <property type="match status" value="1"/>
</dbReference>
<dbReference type="PANTHER" id="PTHR31079:SF2">
    <property type="entry name" value="NAC DOMAIN CONTAINING PROTEIN 44-RELATED"/>
    <property type="match status" value="1"/>
</dbReference>
<dbReference type="GeneID" id="111445610"/>
<dbReference type="GO" id="GO:0003700">
    <property type="term" value="F:DNA-binding transcription factor activity"/>
    <property type="evidence" value="ECO:0007669"/>
    <property type="project" value="InterPro"/>
</dbReference>
<protein>
    <submittedName>
        <fullName evidence="8">SUPPRESSOR OF GAMMA RESPONSE 1-like</fullName>
    </submittedName>
</protein>
<evidence type="ECO:0000256" key="1">
    <source>
        <dbReference type="ARBA" id="ARBA00023015"/>
    </source>
</evidence>
<keyword evidence="1" id="KW-0805">Transcription regulation</keyword>
<proteinExistence type="predicted"/>
<dbReference type="KEGG" id="cmos:111445610"/>
<dbReference type="PROSITE" id="PS51005">
    <property type="entry name" value="NAC"/>
    <property type="match status" value="1"/>
</dbReference>
<dbReference type="FunFam" id="2.170.150.80:FF:000009">
    <property type="entry name" value="NAC domain-containing protein 8"/>
    <property type="match status" value="1"/>
</dbReference>
<keyword evidence="7" id="KW-1185">Reference proteome</keyword>
<keyword evidence="4" id="KW-0539">Nucleus</keyword>
<dbReference type="InterPro" id="IPR036093">
    <property type="entry name" value="NAC_dom_sf"/>
</dbReference>
<dbReference type="AlphaFoldDB" id="A0A6J1FI18"/>
<evidence type="ECO:0000256" key="5">
    <source>
        <dbReference type="SAM" id="MobiDB-lite"/>
    </source>
</evidence>
<name>A0A6J1FI18_CUCMO</name>
<dbReference type="InterPro" id="IPR003441">
    <property type="entry name" value="NAC-dom"/>
</dbReference>
<organism evidence="7 8">
    <name type="scientific">Cucurbita moschata</name>
    <name type="common">Winter crookneck squash</name>
    <name type="synonym">Cucurbita pepo var. moschata</name>
    <dbReference type="NCBI Taxonomy" id="3662"/>
    <lineage>
        <taxon>Eukaryota</taxon>
        <taxon>Viridiplantae</taxon>
        <taxon>Streptophyta</taxon>
        <taxon>Embryophyta</taxon>
        <taxon>Tracheophyta</taxon>
        <taxon>Spermatophyta</taxon>
        <taxon>Magnoliopsida</taxon>
        <taxon>eudicotyledons</taxon>
        <taxon>Gunneridae</taxon>
        <taxon>Pentapetalae</taxon>
        <taxon>rosids</taxon>
        <taxon>fabids</taxon>
        <taxon>Cucurbitales</taxon>
        <taxon>Cucurbitaceae</taxon>
        <taxon>Cucurbiteae</taxon>
        <taxon>Cucurbita</taxon>
    </lineage>
</organism>
<dbReference type="GO" id="GO:0005634">
    <property type="term" value="C:nucleus"/>
    <property type="evidence" value="ECO:0007669"/>
    <property type="project" value="TreeGrafter"/>
</dbReference>
<evidence type="ECO:0000256" key="4">
    <source>
        <dbReference type="ARBA" id="ARBA00023242"/>
    </source>
</evidence>
<evidence type="ECO:0000313" key="7">
    <source>
        <dbReference type="Proteomes" id="UP000504609"/>
    </source>
</evidence>
<sequence>MARSWIIDSRTIARKVKNVSRSSSQVIKDCDAKRECPNCHFIIDNTDVSPEWPGLPAGVKFDPSDEEIMDHLAAKCTVGNLKPHALIDEFIPTLETDQGICYTHPENLPGVCKDGNDVHFFHKTSNAYATGQRKRRKIESGRDSSLEHFRWHKTGKTRALIEEGVHKGWKKIFSLYRSSKGGLKPEKSNWVIHQYHLGTEEDEKEGEYVLSKISYQQPKQCIKSGDNMLIEDFDAMLRHTSPRTPKSNPPVPPRSGKSFVSNAVAENSLPQSFAKGEELAPETSRVSYPSISSENNLGYHAWLAGESQDIDNVELHYLEDKLLCNEVLDSCAVMSNNQLNQMPFSLSGSNTCHEFMNDNVPCGIADLENLELDTPPDFHLSDLQFGSQESIFDWIDRI</sequence>
<dbReference type="Gene3D" id="2.170.150.80">
    <property type="entry name" value="NAC domain"/>
    <property type="match status" value="1"/>
</dbReference>
<dbReference type="PANTHER" id="PTHR31079">
    <property type="entry name" value="NAC DOMAIN-CONTAINING PROTEIN 73"/>
    <property type="match status" value="1"/>
</dbReference>
<keyword evidence="3" id="KW-0804">Transcription</keyword>
<feature type="region of interest" description="Disordered" evidence="5">
    <location>
        <begin position="239"/>
        <end position="258"/>
    </location>
</feature>
<dbReference type="GO" id="GO:0000976">
    <property type="term" value="F:transcription cis-regulatory region binding"/>
    <property type="evidence" value="ECO:0007669"/>
    <property type="project" value="TreeGrafter"/>
</dbReference>
<evidence type="ECO:0000256" key="3">
    <source>
        <dbReference type="ARBA" id="ARBA00023163"/>
    </source>
</evidence>
<feature type="domain" description="NAC" evidence="6">
    <location>
        <begin position="55"/>
        <end position="216"/>
    </location>
</feature>
<evidence type="ECO:0000256" key="2">
    <source>
        <dbReference type="ARBA" id="ARBA00023125"/>
    </source>
</evidence>